<keyword evidence="2 8" id="KW-0813">Transport</keyword>
<dbReference type="InterPro" id="IPR012910">
    <property type="entry name" value="Plug_dom"/>
</dbReference>
<evidence type="ECO:0000256" key="7">
    <source>
        <dbReference type="ARBA" id="ARBA00023237"/>
    </source>
</evidence>
<comment type="subcellular location">
    <subcellularLocation>
        <location evidence="1 8">Cell outer membrane</location>
        <topology evidence="1 8">Multi-pass membrane protein</topology>
    </subcellularLocation>
</comment>
<dbReference type="Gene3D" id="2.170.130.10">
    <property type="entry name" value="TonB-dependent receptor, plug domain"/>
    <property type="match status" value="1"/>
</dbReference>
<dbReference type="PROSITE" id="PS52016">
    <property type="entry name" value="TONB_DEPENDENT_REC_3"/>
    <property type="match status" value="1"/>
</dbReference>
<feature type="domain" description="TonB-dependent receptor-like beta-barrel" evidence="11">
    <location>
        <begin position="384"/>
        <end position="844"/>
    </location>
</feature>
<keyword evidence="3 8" id="KW-1134">Transmembrane beta strand</keyword>
<dbReference type="InterPro" id="IPR037066">
    <property type="entry name" value="Plug_dom_sf"/>
</dbReference>
<evidence type="ECO:0000256" key="3">
    <source>
        <dbReference type="ARBA" id="ARBA00022452"/>
    </source>
</evidence>
<evidence type="ECO:0000256" key="10">
    <source>
        <dbReference type="SAM" id="SignalP"/>
    </source>
</evidence>
<keyword evidence="5 9" id="KW-0798">TonB box</keyword>
<comment type="caution">
    <text evidence="13">The sequence shown here is derived from an EMBL/GenBank/DDBJ whole genome shotgun (WGS) entry which is preliminary data.</text>
</comment>
<keyword evidence="13" id="KW-0675">Receptor</keyword>
<organism evidence="13 14">
    <name type="scientific">Pseudoalteromonas spongiae</name>
    <dbReference type="NCBI Taxonomy" id="298657"/>
    <lineage>
        <taxon>Bacteria</taxon>
        <taxon>Pseudomonadati</taxon>
        <taxon>Pseudomonadota</taxon>
        <taxon>Gammaproteobacteria</taxon>
        <taxon>Alteromonadales</taxon>
        <taxon>Pseudoalteromonadaceae</taxon>
        <taxon>Pseudoalteromonas</taxon>
    </lineage>
</organism>
<evidence type="ECO:0000256" key="8">
    <source>
        <dbReference type="PROSITE-ProRule" id="PRU01360"/>
    </source>
</evidence>
<keyword evidence="7 8" id="KW-0998">Cell outer membrane</keyword>
<feature type="domain" description="TonB-dependent receptor plug" evidence="12">
    <location>
        <begin position="54"/>
        <end position="166"/>
    </location>
</feature>
<gene>
    <name evidence="13" type="ORF">WAE96_09075</name>
</gene>
<dbReference type="CDD" id="cd01347">
    <property type="entry name" value="ligand_gated_channel"/>
    <property type="match status" value="1"/>
</dbReference>
<dbReference type="RefSeq" id="WP_336435242.1">
    <property type="nucleotide sequence ID" value="NZ_JBAWKS010000001.1"/>
</dbReference>
<dbReference type="EMBL" id="JBAWKS010000001">
    <property type="protein sequence ID" value="MEI4549832.1"/>
    <property type="molecule type" value="Genomic_DNA"/>
</dbReference>
<dbReference type="Gene3D" id="2.40.170.20">
    <property type="entry name" value="TonB-dependent receptor, beta-barrel domain"/>
    <property type="match status" value="1"/>
</dbReference>
<evidence type="ECO:0000256" key="9">
    <source>
        <dbReference type="RuleBase" id="RU003357"/>
    </source>
</evidence>
<evidence type="ECO:0000256" key="4">
    <source>
        <dbReference type="ARBA" id="ARBA00022692"/>
    </source>
</evidence>
<reference evidence="13 14" key="1">
    <citation type="submission" date="2023-12" db="EMBL/GenBank/DDBJ databases">
        <title>Friends and Foes: Symbiotic and Algicidal bacterial influence on Karenia brevis blooms.</title>
        <authorList>
            <person name="Fei C."/>
            <person name="Mohamed A.R."/>
            <person name="Booker A."/>
            <person name="Arshad M."/>
            <person name="Klass S."/>
            <person name="Ahn S."/>
            <person name="Gilbert P.M."/>
            <person name="Heil C.A."/>
            <person name="Martinez J.M."/>
            <person name="Amin S.A."/>
        </authorList>
    </citation>
    <scope>NUCLEOTIDE SEQUENCE [LARGE SCALE GENOMIC DNA]</scope>
    <source>
        <strain evidence="13 14">CE15</strain>
    </source>
</reference>
<name>A0ABU8ESF5_9GAMM</name>
<feature type="chain" id="PRO_5045609383" evidence="10">
    <location>
        <begin position="26"/>
        <end position="880"/>
    </location>
</feature>
<dbReference type="Proteomes" id="UP001382455">
    <property type="component" value="Unassembled WGS sequence"/>
</dbReference>
<accession>A0ABU8ESF5</accession>
<evidence type="ECO:0000259" key="11">
    <source>
        <dbReference type="Pfam" id="PF00593"/>
    </source>
</evidence>
<evidence type="ECO:0000256" key="5">
    <source>
        <dbReference type="ARBA" id="ARBA00023077"/>
    </source>
</evidence>
<keyword evidence="10" id="KW-0732">Signal</keyword>
<protein>
    <submittedName>
        <fullName evidence="13">TonB-dependent receptor</fullName>
    </submittedName>
</protein>
<keyword evidence="6 8" id="KW-0472">Membrane</keyword>
<evidence type="ECO:0000256" key="2">
    <source>
        <dbReference type="ARBA" id="ARBA00022448"/>
    </source>
</evidence>
<dbReference type="InterPro" id="IPR000531">
    <property type="entry name" value="Beta-barrel_TonB"/>
</dbReference>
<dbReference type="InterPro" id="IPR036942">
    <property type="entry name" value="Beta-barrel_TonB_sf"/>
</dbReference>
<evidence type="ECO:0000256" key="6">
    <source>
        <dbReference type="ARBA" id="ARBA00023136"/>
    </source>
</evidence>
<dbReference type="SUPFAM" id="SSF56935">
    <property type="entry name" value="Porins"/>
    <property type="match status" value="1"/>
</dbReference>
<feature type="signal peptide" evidence="10">
    <location>
        <begin position="1"/>
        <end position="25"/>
    </location>
</feature>
<evidence type="ECO:0000256" key="1">
    <source>
        <dbReference type="ARBA" id="ARBA00004571"/>
    </source>
</evidence>
<evidence type="ECO:0000313" key="13">
    <source>
        <dbReference type="EMBL" id="MEI4549832.1"/>
    </source>
</evidence>
<comment type="similarity">
    <text evidence="8 9">Belongs to the TonB-dependent receptor family.</text>
</comment>
<sequence length="880" mass="95017">MLNNKLAKAVRLAIAFGGASTAVFAANANAAEEQAAEAVERIEVTGSRIKRTDMEASVPVTVIDRAAIDFSGQTSVSDLIRNTSFNSAGSFRPQSGSSAQGVSQVNLRGLGASRSLILVDGRRLPKSPSTGNSQDLNSIPMAAVERIEILSDGASAVYGSDAIAGVINIITRKDFNGAELRIGASDVSLPEEGGDREEGSAVFGASSDNASVIGGVSWNSRDIIFEHDYYWVEPGLSSFGVNVKKEAGYKSLISGSECSSLENFIYTSSGLCGYNFNATNANEASTANQSAFLKAEYDINDDWRLFSHTLVSKTKSFGRYAPSLNNAGDAAFLSDDSPNNPINPNSPFYDADFASYIADARLDDIANGDAPRLVQIRHRFAALGNRDTNVDNWSTDFLVGVDGQIGDVFVDLGARKNKAKTYEIGRNYLMSSNARQALDNGSYMLNDPFGARYTTDAERSAYDALLSGLKVTTSRIGTYNQEELFTSASFDVFELGAGMVQGVVGAEYRKEEYSDIYDSLSEAGQVGGSAGNSAGGSRDVKSAYFEALVPLLDNLEMSVAGRFDKYSDYGSDFSPKVSFKYDVMDGLVLRASYGEGFRAPTLDITTAKPSPGNPSVSDDPSCLNLGLEAGCDVQVSAITVANPEIGSESSEQISLGVAYQPTEWLNFSADYYDIEISNMIRFFGANTILRREQTGDPIPAGLGVERLSNGGIELITQGYANEGNWAINGLDLNLNTNFDFGKAGSFKQTLQWSHQFSSKVDGGRNTLKDPGEPQDRAVLNNMYIWDDFDFVWNINLIGKQFEDVESNDAGGVDRSGNIATWVTHDLQVTYSMSTGTKISLGMQNAFEKEPQLSPFGGRNYNFNLYDAYGRISYIRFSQSF</sequence>
<dbReference type="InterPro" id="IPR039426">
    <property type="entry name" value="TonB-dep_rcpt-like"/>
</dbReference>
<proteinExistence type="inferred from homology"/>
<dbReference type="Pfam" id="PF07715">
    <property type="entry name" value="Plug"/>
    <property type="match status" value="1"/>
</dbReference>
<evidence type="ECO:0000313" key="14">
    <source>
        <dbReference type="Proteomes" id="UP001382455"/>
    </source>
</evidence>
<evidence type="ECO:0000259" key="12">
    <source>
        <dbReference type="Pfam" id="PF07715"/>
    </source>
</evidence>
<keyword evidence="14" id="KW-1185">Reference proteome</keyword>
<dbReference type="Pfam" id="PF00593">
    <property type="entry name" value="TonB_dep_Rec_b-barrel"/>
    <property type="match status" value="1"/>
</dbReference>
<dbReference type="PANTHER" id="PTHR47234">
    <property type="match status" value="1"/>
</dbReference>
<dbReference type="PANTHER" id="PTHR47234:SF2">
    <property type="entry name" value="TONB-DEPENDENT RECEPTOR"/>
    <property type="match status" value="1"/>
</dbReference>
<keyword evidence="4 8" id="KW-0812">Transmembrane</keyword>